<dbReference type="InterPro" id="IPR004843">
    <property type="entry name" value="Calcineurin-like_PHP"/>
</dbReference>
<evidence type="ECO:0000259" key="2">
    <source>
        <dbReference type="Pfam" id="PF16542"/>
    </source>
</evidence>
<reference evidence="3 4" key="1">
    <citation type="submission" date="2024-11" db="EMBL/GenBank/DDBJ databases">
        <authorList>
            <person name="Lucas J.A."/>
        </authorList>
    </citation>
    <scope>NUCLEOTIDE SEQUENCE [LARGE SCALE GENOMIC DNA]</scope>
    <source>
        <strain evidence="3 4">Z 5.4</strain>
    </source>
</reference>
<dbReference type="Pfam" id="PF00149">
    <property type="entry name" value="Metallophos"/>
    <property type="match status" value="1"/>
</dbReference>
<dbReference type="InterPro" id="IPR032380">
    <property type="entry name" value="PNKP_ligase_dom"/>
</dbReference>
<dbReference type="SUPFAM" id="SSF52540">
    <property type="entry name" value="P-loop containing nucleoside triphosphate hydrolases"/>
    <property type="match status" value="1"/>
</dbReference>
<dbReference type="GO" id="GO:0016301">
    <property type="term" value="F:kinase activity"/>
    <property type="evidence" value="ECO:0007669"/>
    <property type="project" value="UniProtKB-KW"/>
</dbReference>
<dbReference type="SUPFAM" id="SSF56091">
    <property type="entry name" value="DNA ligase/mRNA capping enzyme, catalytic domain"/>
    <property type="match status" value="1"/>
</dbReference>
<organism evidence="3 4">
    <name type="scientific">Bacillus salipaludis</name>
    <dbReference type="NCBI Taxonomy" id="2547811"/>
    <lineage>
        <taxon>Bacteria</taxon>
        <taxon>Bacillati</taxon>
        <taxon>Bacillota</taxon>
        <taxon>Bacilli</taxon>
        <taxon>Bacillales</taxon>
        <taxon>Bacillaceae</taxon>
        <taxon>Bacillus</taxon>
    </lineage>
</organism>
<dbReference type="NCBIfam" id="TIGR04075">
    <property type="entry name" value="bacter_Pnkp"/>
    <property type="match status" value="1"/>
</dbReference>
<dbReference type="SUPFAM" id="SSF56300">
    <property type="entry name" value="Metallo-dependent phosphatases"/>
    <property type="match status" value="1"/>
</dbReference>
<feature type="domain" description="Calcineurin-like phosphoesterase" evidence="1">
    <location>
        <begin position="202"/>
        <end position="400"/>
    </location>
</feature>
<comment type="caution">
    <text evidence="3">The sequence shown here is derived from an EMBL/GenBank/DDBJ whole genome shotgun (WGS) entry which is preliminary data.</text>
</comment>
<gene>
    <name evidence="3" type="ORF">ACJEBI_25520</name>
</gene>
<sequence length="864" mass="99569">MTNIHLPFAGIVLLVGPSNSGKTTLLNRLTSENSILASEVISSDQFRVLVSDIEFINWNQRPKDEADALFDEYSQISNEAFEAMDYLIGKRCRLNKLTIIDATHLKEEDRERYIRLGKKYHVPVVAVVFNVVEKELIVRDSLRDFPRGKNRIKQQYQQFKRTLRSIKKESFHRTYILDETDLQALHISRQENSLVIDVGNGIDFIGDIHGCYEEFIELLRKLGYMENVEGLFLHPEGRKILSLGDVMSRGPRSLETLQFFKKHVATGIAYMIDSNHGWKIARWLDGRKVNLAHGDERVEEEFVEYESRFGNEAANRLKEELKDLLLAAKSHFIIKKNDVRLAVAVHAGIRDHYIGKQSQRISDFCRYGDAEGLDENGKPRRKDWTIDHKSSELIIWGHDPKPQPLLVNNTLNIDQGVVFGGRLTAYRYPEKQFVSVEAKQDYANVPDNPLKEWERKRLVPPNLGKFVNGFSVLTEQLGEVSVYKDGAKSALDDLSHFTLPLEEIVYLPPTMSPTPKPSKLEGYLEHPLEAFEYYQANGVNSMIVEKKHMGSRGILFLFKNKEVAKEYIGRETLGSIYTRTGRAFFQKELEEQIVTVLNANLSAYFEKYNTDFVLLDAEILPWNLKAKDLIMNQYAHVGEMALLDRSKLRAQLQKAFDNGKDVSNWLEEIDEKLLNIKTFNEVYPKYCWETEGLEGIQIAPFHTLAHSTETFFDKPHTWHMGKNKELSGLSKLFVETEYRIVNDESSMNAAIEWWEVMTEDGHEGFVVKPETYVARHKGKLLQPAIKVRGRKYLHIIYGIDYLQQENLARLKQRNTSKKQRSAMKEFALGVEAVNRFVRGESIERYHECVLGVLAFEADPIDPRL</sequence>
<dbReference type="Proteomes" id="UP001623041">
    <property type="component" value="Unassembled WGS sequence"/>
</dbReference>
<keyword evidence="4" id="KW-1185">Reference proteome</keyword>
<dbReference type="EMBL" id="JBJHQH010000028">
    <property type="protein sequence ID" value="MFK9094820.1"/>
    <property type="molecule type" value="Genomic_DNA"/>
</dbReference>
<dbReference type="RefSeq" id="WP_406583272.1">
    <property type="nucleotide sequence ID" value="NZ_JBJHQH010000028.1"/>
</dbReference>
<keyword evidence="3" id="KW-0418">Kinase</keyword>
<evidence type="ECO:0000259" key="1">
    <source>
        <dbReference type="Pfam" id="PF00149"/>
    </source>
</evidence>
<dbReference type="InterPro" id="IPR041780">
    <property type="entry name" value="MPP_PrpE-like"/>
</dbReference>
<proteinExistence type="predicted"/>
<keyword evidence="3" id="KW-0808">Transferase</keyword>
<dbReference type="CDD" id="cd07423">
    <property type="entry name" value="MPP_Prp_like"/>
    <property type="match status" value="1"/>
</dbReference>
<feature type="domain" description="Polynucleotide kinase-phosphatase ligase" evidence="2">
    <location>
        <begin position="490"/>
        <end position="859"/>
    </location>
</feature>
<evidence type="ECO:0000313" key="4">
    <source>
        <dbReference type="Proteomes" id="UP001623041"/>
    </source>
</evidence>
<dbReference type="InterPro" id="IPR027417">
    <property type="entry name" value="P-loop_NTPase"/>
</dbReference>
<protein>
    <submittedName>
        <fullName evidence="3">Polynucleotide kinase-phosphatase</fullName>
    </submittedName>
</protein>
<dbReference type="Pfam" id="PF13671">
    <property type="entry name" value="AAA_33"/>
    <property type="match status" value="1"/>
</dbReference>
<name>A0ABW8RMQ1_9BACI</name>
<accession>A0ABW8RMQ1</accession>
<dbReference type="PANTHER" id="PTHR42850:SF7">
    <property type="entry name" value="BIS(5'-NUCLEOSYL)-TETRAPHOSPHATASE PRPE [ASYMMETRICAL]"/>
    <property type="match status" value="1"/>
</dbReference>
<dbReference type="InterPro" id="IPR050126">
    <property type="entry name" value="Ap4A_hydrolase"/>
</dbReference>
<dbReference type="Gene3D" id="3.40.50.300">
    <property type="entry name" value="P-loop containing nucleotide triphosphate hydrolases"/>
    <property type="match status" value="1"/>
</dbReference>
<evidence type="ECO:0000313" key="3">
    <source>
        <dbReference type="EMBL" id="MFK9094820.1"/>
    </source>
</evidence>
<dbReference type="InterPro" id="IPR024028">
    <property type="entry name" value="PNKP_bac"/>
</dbReference>
<dbReference type="Gene3D" id="3.30.470.30">
    <property type="entry name" value="DNA ligase/mRNA capping enzyme"/>
    <property type="match status" value="1"/>
</dbReference>
<dbReference type="InterPro" id="IPR029052">
    <property type="entry name" value="Metallo-depent_PP-like"/>
</dbReference>
<dbReference type="Pfam" id="PF16542">
    <property type="entry name" value="PNKP_ligase"/>
    <property type="match status" value="1"/>
</dbReference>
<dbReference type="PANTHER" id="PTHR42850">
    <property type="entry name" value="METALLOPHOSPHOESTERASE"/>
    <property type="match status" value="1"/>
</dbReference>
<dbReference type="Gene3D" id="3.60.21.10">
    <property type="match status" value="1"/>
</dbReference>